<sequence length="474" mass="49007">MAGLATPVAPAATTSETLEKVVILKRHGVRAAMSSPEQLGRYSARPWPRFDVPAGHLTANGARLEALFGTYYRARYTPLGLFDGDGCANVYYWANRTQRTIASARALASTLTPGCTNTVHHVADDASDPLFDGAPALRQPAAAALMRAAIAGRVGGDVASWNAAQRDAIDSLQQLLLQCAQRPCPTQAGAGKQRLDAVPAGMGAAHDGIAGVQGPAPAASGISESLLMGWADGQDFAGLGWQGVDEASLLRAFAPHQAEFALRLRAPTVARMASTPLAARLLATLQQGSVTSGNRNPSQATPIGGDARLVVLSGHDGTLTLLGGMFDLHWQLPGYQPTRPCLAALGVRTLAACRWAACDPPALYRADAGATARTPRTDAAGAAAVVAGVHSRLQQRHPGVRLPATNLGDIDRRRDRPALPERMTPRAPAATGACGCIGASGAVSLATVPAAVLTTARGDLCSTSDVLSSVSEPL</sequence>
<dbReference type="EMBL" id="BAVB01000349">
    <property type="protein sequence ID" value="GAE52332.1"/>
    <property type="molecule type" value="Genomic_DNA"/>
</dbReference>
<dbReference type="Pfam" id="PF00328">
    <property type="entry name" value="His_Phos_2"/>
    <property type="match status" value="1"/>
</dbReference>
<dbReference type="GO" id="GO:0050308">
    <property type="term" value="F:sugar-phosphatase activity"/>
    <property type="evidence" value="ECO:0007669"/>
    <property type="project" value="TreeGrafter"/>
</dbReference>
<keyword evidence="2" id="KW-0378">Hydrolase</keyword>
<evidence type="ECO:0000256" key="1">
    <source>
        <dbReference type="ARBA" id="ARBA00005375"/>
    </source>
</evidence>
<feature type="region of interest" description="Disordered" evidence="3">
    <location>
        <begin position="405"/>
        <end position="426"/>
    </location>
</feature>
<feature type="compositionally biased region" description="Basic and acidic residues" evidence="3">
    <location>
        <begin position="409"/>
        <end position="419"/>
    </location>
</feature>
<dbReference type="Proteomes" id="UP000019143">
    <property type="component" value="Unassembled WGS sequence"/>
</dbReference>
<dbReference type="InterPro" id="IPR029033">
    <property type="entry name" value="His_PPase_superfam"/>
</dbReference>
<dbReference type="PANTHER" id="PTHR11567:SF110">
    <property type="entry name" value="2-PHOSPHOXYLOSE PHOSPHATASE 1"/>
    <property type="match status" value="1"/>
</dbReference>
<dbReference type="AlphaFoldDB" id="W4S7K4"/>
<proteinExistence type="inferred from homology"/>
<reference evidence="4 5" key="1">
    <citation type="submission" date="2014-01" db="EMBL/GenBank/DDBJ databases">
        <title>Genome sequence and analysis of Xanthomonas arboricola pv. pruni.</title>
        <authorList>
            <person name="Fujikawa T."/>
            <person name="Nakazono-Nagaoka E."/>
        </authorList>
    </citation>
    <scope>NUCLEOTIDE SEQUENCE [LARGE SCALE GENOMIC DNA]</scope>
    <source>
        <strain evidence="5">MAFF 311562</strain>
    </source>
</reference>
<gene>
    <name evidence="4" type="primary">appA</name>
    <name evidence="4" type="ORF">XPU_3864</name>
</gene>
<evidence type="ECO:0000313" key="5">
    <source>
        <dbReference type="Proteomes" id="UP000019143"/>
    </source>
</evidence>
<protein>
    <submittedName>
        <fullName evidence="4">6-phytase</fullName>
    </submittedName>
</protein>
<dbReference type="InterPro" id="IPR033379">
    <property type="entry name" value="Acid_Pase_AS"/>
</dbReference>
<evidence type="ECO:0000256" key="3">
    <source>
        <dbReference type="SAM" id="MobiDB-lite"/>
    </source>
</evidence>
<comment type="similarity">
    <text evidence="1">Belongs to the histidine acid phosphatase family.</text>
</comment>
<dbReference type="SUPFAM" id="SSF53254">
    <property type="entry name" value="Phosphoglycerate mutase-like"/>
    <property type="match status" value="1"/>
</dbReference>
<dbReference type="PROSITE" id="PS00616">
    <property type="entry name" value="HIS_ACID_PHOSPHAT_1"/>
    <property type="match status" value="1"/>
</dbReference>
<dbReference type="InterPro" id="IPR050645">
    <property type="entry name" value="Histidine_acid_phosphatase"/>
</dbReference>
<dbReference type="GO" id="GO:0030288">
    <property type="term" value="C:outer membrane-bounded periplasmic space"/>
    <property type="evidence" value="ECO:0007669"/>
    <property type="project" value="TreeGrafter"/>
</dbReference>
<organism evidence="4 5">
    <name type="scientific">Xanthomonas arboricola pv. pruni str. MAFF 311562</name>
    <dbReference type="NCBI Taxonomy" id="1414836"/>
    <lineage>
        <taxon>Bacteria</taxon>
        <taxon>Pseudomonadati</taxon>
        <taxon>Pseudomonadota</taxon>
        <taxon>Gammaproteobacteria</taxon>
        <taxon>Lysobacterales</taxon>
        <taxon>Lysobacteraceae</taxon>
        <taxon>Xanthomonas</taxon>
    </lineage>
</organism>
<dbReference type="CDD" id="cd07061">
    <property type="entry name" value="HP_HAP_like"/>
    <property type="match status" value="1"/>
</dbReference>
<evidence type="ECO:0000313" key="4">
    <source>
        <dbReference type="EMBL" id="GAE52332.1"/>
    </source>
</evidence>
<dbReference type="PANTHER" id="PTHR11567">
    <property type="entry name" value="ACID PHOSPHATASE-RELATED"/>
    <property type="match status" value="1"/>
</dbReference>
<dbReference type="InterPro" id="IPR000560">
    <property type="entry name" value="His_Pase_clade-2"/>
</dbReference>
<evidence type="ECO:0000256" key="2">
    <source>
        <dbReference type="ARBA" id="ARBA00022801"/>
    </source>
</evidence>
<dbReference type="Gene3D" id="3.40.50.1240">
    <property type="entry name" value="Phosphoglycerate mutase-like"/>
    <property type="match status" value="2"/>
</dbReference>
<accession>W4S7K4</accession>
<comment type="caution">
    <text evidence="4">The sequence shown here is derived from an EMBL/GenBank/DDBJ whole genome shotgun (WGS) entry which is preliminary data.</text>
</comment>
<name>W4S7K4_9XANT</name>